<dbReference type="AlphaFoldDB" id="A0A3M6U202"/>
<organism evidence="2 3">
    <name type="scientific">Pocillopora damicornis</name>
    <name type="common">Cauliflower coral</name>
    <name type="synonym">Millepora damicornis</name>
    <dbReference type="NCBI Taxonomy" id="46731"/>
    <lineage>
        <taxon>Eukaryota</taxon>
        <taxon>Metazoa</taxon>
        <taxon>Cnidaria</taxon>
        <taxon>Anthozoa</taxon>
        <taxon>Hexacorallia</taxon>
        <taxon>Scleractinia</taxon>
        <taxon>Astrocoeniina</taxon>
        <taxon>Pocilloporidae</taxon>
        <taxon>Pocillopora</taxon>
    </lineage>
</organism>
<reference evidence="2 3" key="1">
    <citation type="journal article" date="2018" name="Sci. Rep.">
        <title>Comparative analysis of the Pocillopora damicornis genome highlights role of immune system in coral evolution.</title>
        <authorList>
            <person name="Cunning R."/>
            <person name="Bay R.A."/>
            <person name="Gillette P."/>
            <person name="Baker A.C."/>
            <person name="Traylor-Knowles N."/>
        </authorList>
    </citation>
    <scope>NUCLEOTIDE SEQUENCE [LARGE SCALE GENOMIC DNA]</scope>
    <source>
        <strain evidence="2">RSMAS</strain>
        <tissue evidence="2">Whole animal</tissue>
    </source>
</reference>
<evidence type="ECO:0000313" key="2">
    <source>
        <dbReference type="EMBL" id="RMX47725.1"/>
    </source>
</evidence>
<evidence type="ECO:0000313" key="3">
    <source>
        <dbReference type="Proteomes" id="UP000275408"/>
    </source>
</evidence>
<feature type="non-terminal residue" evidence="2">
    <location>
        <position position="80"/>
    </location>
</feature>
<feature type="non-terminal residue" evidence="2">
    <location>
        <position position="1"/>
    </location>
</feature>
<keyword evidence="3" id="KW-1185">Reference proteome</keyword>
<dbReference type="Pfam" id="PF00754">
    <property type="entry name" value="F5_F8_type_C"/>
    <property type="match status" value="1"/>
</dbReference>
<dbReference type="EMBL" id="RCHS01002377">
    <property type="protein sequence ID" value="RMX47725.1"/>
    <property type="molecule type" value="Genomic_DNA"/>
</dbReference>
<proteinExistence type="predicted"/>
<dbReference type="PANTHER" id="PTHR24543">
    <property type="entry name" value="MULTICOPPER OXIDASE-RELATED"/>
    <property type="match status" value="1"/>
</dbReference>
<gene>
    <name evidence="2" type="ORF">pdam_00012332</name>
</gene>
<protein>
    <recommendedName>
        <fullName evidence="1">F5/8 type C domain-containing protein</fullName>
    </recommendedName>
</protein>
<name>A0A3M6U202_POCDA</name>
<sequence>DISGNQRVIEFKLALSKSYGEVWPTYKDANDLEVKFRREGGSNTINQHPLGVPVYARYIRFLPVTWKALICLRVEVYGSV</sequence>
<accession>A0A3M6U202</accession>
<dbReference type="PROSITE" id="PS50022">
    <property type="entry name" value="FA58C_3"/>
    <property type="match status" value="1"/>
</dbReference>
<evidence type="ECO:0000259" key="1">
    <source>
        <dbReference type="PROSITE" id="PS50022"/>
    </source>
</evidence>
<dbReference type="InterPro" id="IPR008979">
    <property type="entry name" value="Galactose-bd-like_sf"/>
</dbReference>
<dbReference type="PANTHER" id="PTHR24543:SF335">
    <property type="entry name" value="EGF-LIKE REPEAT AND DISCOIDIN I-LIKE DOMAIN-CONTAINING PROTEIN 3"/>
    <property type="match status" value="1"/>
</dbReference>
<feature type="domain" description="F5/8 type C" evidence="1">
    <location>
        <begin position="1"/>
        <end position="79"/>
    </location>
</feature>
<dbReference type="Proteomes" id="UP000275408">
    <property type="component" value="Unassembled WGS sequence"/>
</dbReference>
<dbReference type="InterPro" id="IPR000421">
    <property type="entry name" value="FA58C"/>
</dbReference>
<dbReference type="Gene3D" id="2.60.120.260">
    <property type="entry name" value="Galactose-binding domain-like"/>
    <property type="match status" value="1"/>
</dbReference>
<comment type="caution">
    <text evidence="2">The sequence shown here is derived from an EMBL/GenBank/DDBJ whole genome shotgun (WGS) entry which is preliminary data.</text>
</comment>
<dbReference type="SUPFAM" id="SSF49785">
    <property type="entry name" value="Galactose-binding domain-like"/>
    <property type="match status" value="1"/>
</dbReference>